<dbReference type="InterPro" id="IPR036365">
    <property type="entry name" value="PGBD-like_sf"/>
</dbReference>
<reference evidence="9 10" key="1">
    <citation type="submission" date="2024-03" db="EMBL/GenBank/DDBJ databases">
        <title>Chitinophaga caseinilytica sp. nov., a casein hydrolysing bacterium isolated from forest soil.</title>
        <authorList>
            <person name="Lee D.S."/>
            <person name="Han D.M."/>
            <person name="Baek J.H."/>
            <person name="Choi D.G."/>
            <person name="Jeon J.H."/>
            <person name="Jeon C.O."/>
        </authorList>
    </citation>
    <scope>NUCLEOTIDE SEQUENCE [LARGE SCALE GENOMIC DNA]</scope>
    <source>
        <strain evidence="9 10">KACC 19118</strain>
    </source>
</reference>
<dbReference type="Pfam" id="PF20142">
    <property type="entry name" value="Scaffold"/>
    <property type="match status" value="1"/>
</dbReference>
<dbReference type="Proteomes" id="UP001449657">
    <property type="component" value="Chromosome"/>
</dbReference>
<evidence type="ECO:0000256" key="2">
    <source>
        <dbReference type="ARBA" id="ARBA00005992"/>
    </source>
</evidence>
<evidence type="ECO:0000313" key="10">
    <source>
        <dbReference type="Proteomes" id="UP001449657"/>
    </source>
</evidence>
<dbReference type="PANTHER" id="PTHR41533">
    <property type="entry name" value="L,D-TRANSPEPTIDASE HI_1667-RELATED"/>
    <property type="match status" value="1"/>
</dbReference>
<dbReference type="Gene3D" id="1.10.101.10">
    <property type="entry name" value="PGBD-like superfamily/PGBD"/>
    <property type="match status" value="1"/>
</dbReference>
<dbReference type="CDD" id="cd16913">
    <property type="entry name" value="YkuD_like"/>
    <property type="match status" value="1"/>
</dbReference>
<dbReference type="PROSITE" id="PS52029">
    <property type="entry name" value="LD_TPASE"/>
    <property type="match status" value="1"/>
</dbReference>
<dbReference type="RefSeq" id="WP_341843222.1">
    <property type="nucleotide sequence ID" value="NZ_CP149792.1"/>
</dbReference>
<feature type="active site" description="Nucleophile" evidence="7">
    <location>
        <position position="475"/>
    </location>
</feature>
<evidence type="ECO:0000259" key="8">
    <source>
        <dbReference type="PROSITE" id="PS52029"/>
    </source>
</evidence>
<dbReference type="InterPro" id="IPR036366">
    <property type="entry name" value="PGBDSf"/>
</dbReference>
<dbReference type="InterPro" id="IPR052905">
    <property type="entry name" value="LD-transpeptidase_YkuD-like"/>
</dbReference>
<protein>
    <submittedName>
        <fullName evidence="9">L,D-transpeptidase family protein</fullName>
    </submittedName>
</protein>
<keyword evidence="3" id="KW-0808">Transferase</keyword>
<keyword evidence="4 7" id="KW-0133">Cell shape</keyword>
<dbReference type="InterPro" id="IPR038063">
    <property type="entry name" value="Transpep_catalytic_dom"/>
</dbReference>
<dbReference type="PROSITE" id="PS51257">
    <property type="entry name" value="PROKAR_LIPOPROTEIN"/>
    <property type="match status" value="1"/>
</dbReference>
<dbReference type="SUPFAM" id="SSF47090">
    <property type="entry name" value="PGBD-like"/>
    <property type="match status" value="1"/>
</dbReference>
<gene>
    <name evidence="9" type="ORF">WJU22_10655</name>
</gene>
<comment type="similarity">
    <text evidence="2">Belongs to the YkuD family.</text>
</comment>
<evidence type="ECO:0000256" key="4">
    <source>
        <dbReference type="ARBA" id="ARBA00022960"/>
    </source>
</evidence>
<organism evidence="9 10">
    <name type="scientific">Chitinophaga caseinilytica</name>
    <dbReference type="NCBI Taxonomy" id="2267521"/>
    <lineage>
        <taxon>Bacteria</taxon>
        <taxon>Pseudomonadati</taxon>
        <taxon>Bacteroidota</taxon>
        <taxon>Chitinophagia</taxon>
        <taxon>Chitinophagales</taxon>
        <taxon>Chitinophagaceae</taxon>
        <taxon>Chitinophaga</taxon>
    </lineage>
</organism>
<evidence type="ECO:0000256" key="5">
    <source>
        <dbReference type="ARBA" id="ARBA00022984"/>
    </source>
</evidence>
<dbReference type="InterPro" id="IPR005490">
    <property type="entry name" value="LD_TPept_cat_dom"/>
</dbReference>
<dbReference type="SUPFAM" id="SSF141523">
    <property type="entry name" value="L,D-transpeptidase catalytic domain-like"/>
    <property type="match status" value="1"/>
</dbReference>
<evidence type="ECO:0000313" key="9">
    <source>
        <dbReference type="EMBL" id="WZN48634.1"/>
    </source>
</evidence>
<keyword evidence="5 7" id="KW-0573">Peptidoglycan synthesis</keyword>
<evidence type="ECO:0000256" key="1">
    <source>
        <dbReference type="ARBA" id="ARBA00004752"/>
    </source>
</evidence>
<dbReference type="PANTHER" id="PTHR41533:SF2">
    <property type="entry name" value="BLR7131 PROTEIN"/>
    <property type="match status" value="1"/>
</dbReference>
<dbReference type="Gene3D" id="2.40.440.10">
    <property type="entry name" value="L,D-transpeptidase catalytic domain-like"/>
    <property type="match status" value="1"/>
</dbReference>
<keyword evidence="6 7" id="KW-0961">Cell wall biogenesis/degradation</keyword>
<comment type="pathway">
    <text evidence="1 7">Cell wall biogenesis; peptidoglycan biosynthesis.</text>
</comment>
<feature type="active site" description="Proton donor/acceptor" evidence="7">
    <location>
        <position position="456"/>
    </location>
</feature>
<evidence type="ECO:0000256" key="3">
    <source>
        <dbReference type="ARBA" id="ARBA00022679"/>
    </source>
</evidence>
<sequence length="553" mass="63781">MRYCKIIPAMLCIMAMGAACGQKKGKPRQQEVVKNVQQLDEVVPQQIVERLQYVDGNDGLMEDSVMALSPAALHAAYDGQGGKAIWSSNGKAIPQADSLFRWIRDARLYGLNPAHYHAVALQQALERRNTDKESLRDAALWAQTDVLLTDAFFKLASHLHYGVIPRDSIALRKDSLLTDDVLNMLLREAITGNHISEILQSREPTHEAYRLLKIGLAEYESRYKDVVWDTLPSEYTDTVAFRHQLAVRLAETGHLDTLENNIGDTVALKKAVKQFQQEINLYPDGVAGKRTIQYLNRQPGDWIEQAGINLDRWRKMPDTLPARYLMVNIPAFRLQVWDDSAGTVLESRVIVGTPRTRTPQLSSVMTNFVLYPYWRVPYSIVFKEMLPQIKKNRHYLVEKNLEVVDHHGNIISPDSIDWQKLNKNYFPYVLRQMDGLDNSLGIMKFNFANRFSVYLHDTNNRKLFANSNRALSHGCVRVQAWDSLAMYLVSSDPRPEMADSVRAWLSREEQRTYAFPKRLPIYIRYFSSEYRDGRLRFYEDVYGEDARVRQYLR</sequence>
<feature type="domain" description="L,D-TPase catalytic" evidence="8">
    <location>
        <begin position="323"/>
        <end position="504"/>
    </location>
</feature>
<evidence type="ECO:0000256" key="7">
    <source>
        <dbReference type="PROSITE-ProRule" id="PRU01373"/>
    </source>
</evidence>
<dbReference type="InterPro" id="IPR045380">
    <property type="entry name" value="LD_TPept_scaffold_dom"/>
</dbReference>
<dbReference type="EMBL" id="CP150096">
    <property type="protein sequence ID" value="WZN48634.1"/>
    <property type="molecule type" value="Genomic_DNA"/>
</dbReference>
<proteinExistence type="inferred from homology"/>
<keyword evidence="10" id="KW-1185">Reference proteome</keyword>
<dbReference type="Pfam" id="PF03734">
    <property type="entry name" value="YkuD"/>
    <property type="match status" value="1"/>
</dbReference>
<accession>A0ABZ2ZDV3</accession>
<evidence type="ECO:0000256" key="6">
    <source>
        <dbReference type="ARBA" id="ARBA00023316"/>
    </source>
</evidence>
<name>A0ABZ2ZDV3_9BACT</name>